<sequence length="491" mass="56272">MSKNKTRKLTESSVDKCVRLFLEDRADTKSAETVVKALACAKDEDGAVAAIIAVNKIFSRVFSEDEKFFKDDEHPLAGVFSASWSSLLAILPEGNKASDLALQTLLMWIECETVKKSTETSYGLPETRLEELLRVLCSDSAMEKHLVQFQNKLEAYDDLNFYTCKALWKISDKFSKPTTELEIQNYFTLIKAIRVKDKITKDQTLPTFVGEEIDFPFNFQDLRKFYQYAWVNFLRAALPEKLYIHVLVFLDEKKVALFKNPCLMADFLIESYNKGGSIALLALNGLFTLIHKYNLELPDFYTRLYALFKADIFYQKYRARFFFLADLFLSSSHLPAYLVAAFAKKMARLCLIAPAYSQLHVIPFIGNLVIRHAALSRMVHCQETKDMNSDPFDENETDPAKSRALESSLWELKTLQSHWLQSVAAKSSIINSAFPKIEWDFSDVLEGSYVQLFEKAVKDKYRGSIPTTNYHKPKGLLKHADDKLKSSWILE</sequence>
<keyword evidence="4" id="KW-1185">Reference proteome</keyword>
<proteinExistence type="inferred from homology"/>
<keyword evidence="2" id="KW-1133">Transmembrane helix</keyword>
<keyword evidence="2" id="KW-0812">Transmembrane</keyword>
<evidence type="ECO:0000256" key="1">
    <source>
        <dbReference type="ARBA" id="ARBA00007797"/>
    </source>
</evidence>
<evidence type="ECO:0000313" key="5">
    <source>
        <dbReference type="RefSeq" id="XP_003742058.1"/>
    </source>
</evidence>
<comment type="similarity">
    <text evidence="1">Belongs to the CBF/MAK21 family.</text>
</comment>
<dbReference type="InterPro" id="IPR027193">
    <property type="entry name" value="Noc4"/>
</dbReference>
<dbReference type="Pfam" id="PF03914">
    <property type="entry name" value="CBF"/>
    <property type="match status" value="1"/>
</dbReference>
<dbReference type="GO" id="GO:0032040">
    <property type="term" value="C:small-subunit processome"/>
    <property type="evidence" value="ECO:0007669"/>
    <property type="project" value="TreeGrafter"/>
</dbReference>
<dbReference type="KEGG" id="goe:100906697"/>
<evidence type="ECO:0000259" key="3">
    <source>
        <dbReference type="Pfam" id="PF03914"/>
    </source>
</evidence>
<dbReference type="PANTHER" id="PTHR12455:SF0">
    <property type="entry name" value="NUCLEOLAR COMPLEX PROTEIN 4 HOMOLOG"/>
    <property type="match status" value="1"/>
</dbReference>
<evidence type="ECO:0000313" key="4">
    <source>
        <dbReference type="Proteomes" id="UP000694867"/>
    </source>
</evidence>
<feature type="transmembrane region" description="Helical" evidence="2">
    <location>
        <begin position="321"/>
        <end position="340"/>
    </location>
</feature>
<dbReference type="AlphaFoldDB" id="A0AAJ6VWQ5"/>
<gene>
    <name evidence="5" type="primary">LOC100906697</name>
</gene>
<reference evidence="5" key="1">
    <citation type="submission" date="2025-08" db="UniProtKB">
        <authorList>
            <consortium name="RefSeq"/>
        </authorList>
    </citation>
    <scope>IDENTIFICATION</scope>
</reference>
<feature type="domain" description="CCAAT-binding factor" evidence="3">
    <location>
        <begin position="279"/>
        <end position="425"/>
    </location>
</feature>
<dbReference type="GeneID" id="100906697"/>
<dbReference type="PANTHER" id="PTHR12455">
    <property type="entry name" value="NUCLEOLAR COMPLEX PROTEIN 4"/>
    <property type="match status" value="1"/>
</dbReference>
<protein>
    <submittedName>
        <fullName evidence="5">Nucleolar complex protein 4 homolog</fullName>
    </submittedName>
</protein>
<organism evidence="4 5">
    <name type="scientific">Galendromus occidentalis</name>
    <name type="common">western predatory mite</name>
    <dbReference type="NCBI Taxonomy" id="34638"/>
    <lineage>
        <taxon>Eukaryota</taxon>
        <taxon>Metazoa</taxon>
        <taxon>Ecdysozoa</taxon>
        <taxon>Arthropoda</taxon>
        <taxon>Chelicerata</taxon>
        <taxon>Arachnida</taxon>
        <taxon>Acari</taxon>
        <taxon>Parasitiformes</taxon>
        <taxon>Mesostigmata</taxon>
        <taxon>Gamasina</taxon>
        <taxon>Phytoseioidea</taxon>
        <taxon>Phytoseiidae</taxon>
        <taxon>Typhlodrominae</taxon>
        <taxon>Galendromus</taxon>
    </lineage>
</organism>
<evidence type="ECO:0000256" key="2">
    <source>
        <dbReference type="SAM" id="Phobius"/>
    </source>
</evidence>
<dbReference type="Proteomes" id="UP000694867">
    <property type="component" value="Unplaced"/>
</dbReference>
<name>A0AAJ6VWQ5_9ACAR</name>
<keyword evidence="2" id="KW-0472">Membrane</keyword>
<dbReference type="GO" id="GO:0042254">
    <property type="term" value="P:ribosome biogenesis"/>
    <property type="evidence" value="ECO:0007669"/>
    <property type="project" value="InterPro"/>
</dbReference>
<accession>A0AAJ6VWQ5</accession>
<dbReference type="GO" id="GO:0030692">
    <property type="term" value="C:Noc4p-Nop14p complex"/>
    <property type="evidence" value="ECO:0007669"/>
    <property type="project" value="TreeGrafter"/>
</dbReference>
<dbReference type="RefSeq" id="XP_003742058.1">
    <property type="nucleotide sequence ID" value="XM_003742010.1"/>
</dbReference>
<dbReference type="InterPro" id="IPR005612">
    <property type="entry name" value="CCAAT-binding_factor"/>
</dbReference>